<sequence>MDVKSLITGIYDRAGAQLFWQNLPASDRQNIYRWQQAEGEKHSLLMEIVCELADTALVSEYGIPLDDMSDENGSFYEEYQDRFNDLYDEIEERLLTINQ</sequence>
<name>A0A644V6C2_9ZZZZ</name>
<dbReference type="AlphaFoldDB" id="A0A644V6C2"/>
<accession>A0A644V6C2</accession>
<reference evidence="1" key="1">
    <citation type="submission" date="2019-08" db="EMBL/GenBank/DDBJ databases">
        <authorList>
            <person name="Kucharzyk K."/>
            <person name="Murdoch R.W."/>
            <person name="Higgins S."/>
            <person name="Loffler F."/>
        </authorList>
    </citation>
    <scope>NUCLEOTIDE SEQUENCE</scope>
</reference>
<organism evidence="1">
    <name type="scientific">bioreactor metagenome</name>
    <dbReference type="NCBI Taxonomy" id="1076179"/>
    <lineage>
        <taxon>unclassified sequences</taxon>
        <taxon>metagenomes</taxon>
        <taxon>ecological metagenomes</taxon>
    </lineage>
</organism>
<dbReference type="EMBL" id="VSSQ01000220">
    <property type="protein sequence ID" value="MPL86363.1"/>
    <property type="molecule type" value="Genomic_DNA"/>
</dbReference>
<gene>
    <name evidence="1" type="ORF">SDC9_32343</name>
</gene>
<protein>
    <submittedName>
        <fullName evidence="1">Uncharacterized protein</fullName>
    </submittedName>
</protein>
<comment type="caution">
    <text evidence="1">The sequence shown here is derived from an EMBL/GenBank/DDBJ whole genome shotgun (WGS) entry which is preliminary data.</text>
</comment>
<proteinExistence type="predicted"/>
<evidence type="ECO:0000313" key="1">
    <source>
        <dbReference type="EMBL" id="MPL86363.1"/>
    </source>
</evidence>